<evidence type="ECO:0000313" key="3">
    <source>
        <dbReference type="Proteomes" id="UP000683559"/>
    </source>
</evidence>
<evidence type="ECO:0000313" key="2">
    <source>
        <dbReference type="EMBL" id="QXE89554.1"/>
    </source>
</evidence>
<organism evidence="2 3">
    <name type="scientific">Geomonas subterranea</name>
    <dbReference type="NCBI Taxonomy" id="2847989"/>
    <lineage>
        <taxon>Bacteria</taxon>
        <taxon>Pseudomonadati</taxon>
        <taxon>Thermodesulfobacteriota</taxon>
        <taxon>Desulfuromonadia</taxon>
        <taxon>Geobacterales</taxon>
        <taxon>Geobacteraceae</taxon>
        <taxon>Geomonas</taxon>
    </lineage>
</organism>
<feature type="region of interest" description="Disordered" evidence="1">
    <location>
        <begin position="1"/>
        <end position="31"/>
    </location>
</feature>
<gene>
    <name evidence="2" type="ORF">KP001_14025</name>
</gene>
<dbReference type="EMBL" id="CP077683">
    <property type="protein sequence ID" value="QXE89554.1"/>
    <property type="molecule type" value="Genomic_DNA"/>
</dbReference>
<protein>
    <submittedName>
        <fullName evidence="2">Uncharacterized protein</fullName>
    </submittedName>
</protein>
<dbReference type="RefSeq" id="WP_217286230.1">
    <property type="nucleotide sequence ID" value="NZ_CP077683.1"/>
</dbReference>
<accession>A0ABX8LDQ9</accession>
<evidence type="ECO:0000256" key="1">
    <source>
        <dbReference type="SAM" id="MobiDB-lite"/>
    </source>
</evidence>
<sequence length="83" mass="9230">MRSKEHAEEACDTTKVPAEETGESGVAAGQPDETLCRTHPLVPAFSICMAKKRSCPYAMAFGHQYLCRHPEHARFLVPSTRKK</sequence>
<reference evidence="2 3" key="1">
    <citation type="submission" date="2021-06" db="EMBL/GenBank/DDBJ databases">
        <title>Gemonas diversity in paddy soil.</title>
        <authorList>
            <person name="Liu G."/>
        </authorList>
    </citation>
    <scope>NUCLEOTIDE SEQUENCE [LARGE SCALE GENOMIC DNA]</scope>
    <source>
        <strain evidence="2 3">RG2</strain>
    </source>
</reference>
<proteinExistence type="predicted"/>
<keyword evidence="3" id="KW-1185">Reference proteome</keyword>
<name>A0ABX8LDQ9_9BACT</name>
<dbReference type="Proteomes" id="UP000683559">
    <property type="component" value="Chromosome"/>
</dbReference>